<protein>
    <submittedName>
        <fullName evidence="1">Uncharacterized protein</fullName>
    </submittedName>
</protein>
<gene>
    <name evidence="1" type="primary">ORF56428</name>
</gene>
<organism evidence="1">
    <name type="scientific">Arion vulgaris</name>
    <dbReference type="NCBI Taxonomy" id="1028688"/>
    <lineage>
        <taxon>Eukaryota</taxon>
        <taxon>Metazoa</taxon>
        <taxon>Spiralia</taxon>
        <taxon>Lophotrochozoa</taxon>
        <taxon>Mollusca</taxon>
        <taxon>Gastropoda</taxon>
        <taxon>Heterobranchia</taxon>
        <taxon>Euthyneura</taxon>
        <taxon>Panpulmonata</taxon>
        <taxon>Eupulmonata</taxon>
        <taxon>Stylommatophora</taxon>
        <taxon>Helicina</taxon>
        <taxon>Arionoidea</taxon>
        <taxon>Arionidae</taxon>
        <taxon>Arion</taxon>
    </lineage>
</organism>
<evidence type="ECO:0000313" key="1">
    <source>
        <dbReference type="EMBL" id="CEK65835.1"/>
    </source>
</evidence>
<reference evidence="1" key="1">
    <citation type="submission" date="2014-12" db="EMBL/GenBank/DDBJ databases">
        <title>Insight into the proteome of Arion vulgaris.</title>
        <authorList>
            <person name="Aradska J."/>
            <person name="Bulat T."/>
            <person name="Smidak R."/>
            <person name="Sarate P."/>
            <person name="Gangsoo J."/>
            <person name="Sialana F."/>
            <person name="Bilban M."/>
            <person name="Lubec G."/>
        </authorList>
    </citation>
    <scope>NUCLEOTIDE SEQUENCE</scope>
    <source>
        <tissue evidence="1">Skin</tissue>
    </source>
</reference>
<sequence length="60" mass="6709">MSPSGKCIFDKTSAVSEPGLNFRIVNYLLNICFSILSLPEKKLLWTPMFLSCMEHIAEGS</sequence>
<feature type="non-terminal residue" evidence="1">
    <location>
        <position position="60"/>
    </location>
</feature>
<dbReference type="EMBL" id="HACG01018970">
    <property type="protein sequence ID" value="CEK65835.1"/>
    <property type="molecule type" value="Transcribed_RNA"/>
</dbReference>
<accession>A0A0B6ZDN1</accession>
<dbReference type="AlphaFoldDB" id="A0A0B6ZDN1"/>
<name>A0A0B6ZDN1_9EUPU</name>
<proteinExistence type="predicted"/>